<feature type="domain" description="Response regulatory" evidence="2">
    <location>
        <begin position="6"/>
        <end position="126"/>
    </location>
</feature>
<name>A0A7W8LQG8_9DEIO</name>
<dbReference type="SMART" id="SM00448">
    <property type="entry name" value="REC"/>
    <property type="match status" value="1"/>
</dbReference>
<dbReference type="Proteomes" id="UP000525389">
    <property type="component" value="Unassembled WGS sequence"/>
</dbReference>
<dbReference type="InterPro" id="IPR011006">
    <property type="entry name" value="CheY-like_superfamily"/>
</dbReference>
<reference evidence="3 4" key="1">
    <citation type="submission" date="2020-08" db="EMBL/GenBank/DDBJ databases">
        <title>Genomic Encyclopedia of Type Strains, Phase IV (KMG-IV): sequencing the most valuable type-strain genomes for metagenomic binning, comparative biology and taxonomic classification.</title>
        <authorList>
            <person name="Goeker M."/>
        </authorList>
    </citation>
    <scope>NUCLEOTIDE SEQUENCE [LARGE SCALE GENOMIC DNA]</scope>
    <source>
        <strain evidence="3 4">DSM 101791</strain>
    </source>
</reference>
<sequence>MPVPHHFVLIDDSVTDQWLAREAFEQLCPDCTLRCFDRGAVALDWLRSAPERPDVILLDINMPGMSGFEVLEQLKADPELTLIPVVMLSTSGDRGDVSRAYTLHASSYLVKAPGFGDFLKQIDACLDYWRAAQLAHT</sequence>
<evidence type="ECO:0000259" key="2">
    <source>
        <dbReference type="PROSITE" id="PS50110"/>
    </source>
</evidence>
<organism evidence="3 4">
    <name type="scientific">Deinococcus budaensis</name>
    <dbReference type="NCBI Taxonomy" id="1665626"/>
    <lineage>
        <taxon>Bacteria</taxon>
        <taxon>Thermotogati</taxon>
        <taxon>Deinococcota</taxon>
        <taxon>Deinococci</taxon>
        <taxon>Deinococcales</taxon>
        <taxon>Deinococcaceae</taxon>
        <taxon>Deinococcus</taxon>
    </lineage>
</organism>
<keyword evidence="4" id="KW-1185">Reference proteome</keyword>
<dbReference type="Pfam" id="PF00072">
    <property type="entry name" value="Response_reg"/>
    <property type="match status" value="1"/>
</dbReference>
<dbReference type="EMBL" id="JACHFN010000007">
    <property type="protein sequence ID" value="MBB5234724.1"/>
    <property type="molecule type" value="Genomic_DNA"/>
</dbReference>
<evidence type="ECO:0000313" key="3">
    <source>
        <dbReference type="EMBL" id="MBB5234724.1"/>
    </source>
</evidence>
<keyword evidence="1" id="KW-0597">Phosphoprotein</keyword>
<gene>
    <name evidence="3" type="ORF">HNQ09_002167</name>
</gene>
<dbReference type="InterPro" id="IPR052893">
    <property type="entry name" value="TCS_response_regulator"/>
</dbReference>
<dbReference type="PANTHER" id="PTHR44520">
    <property type="entry name" value="RESPONSE REGULATOR RCP1-RELATED"/>
    <property type="match status" value="1"/>
</dbReference>
<protein>
    <submittedName>
        <fullName evidence="3">CheY-like chemotaxis protein</fullName>
    </submittedName>
</protein>
<dbReference type="GO" id="GO:0000160">
    <property type="term" value="P:phosphorelay signal transduction system"/>
    <property type="evidence" value="ECO:0007669"/>
    <property type="project" value="InterPro"/>
</dbReference>
<feature type="modified residue" description="4-aspartylphosphate" evidence="1">
    <location>
        <position position="59"/>
    </location>
</feature>
<evidence type="ECO:0000313" key="4">
    <source>
        <dbReference type="Proteomes" id="UP000525389"/>
    </source>
</evidence>
<dbReference type="AlphaFoldDB" id="A0A7W8LQG8"/>
<comment type="caution">
    <text evidence="3">The sequence shown here is derived from an EMBL/GenBank/DDBJ whole genome shotgun (WGS) entry which is preliminary data.</text>
</comment>
<dbReference type="PANTHER" id="PTHR44520:SF2">
    <property type="entry name" value="RESPONSE REGULATOR RCP1"/>
    <property type="match status" value="1"/>
</dbReference>
<dbReference type="Gene3D" id="3.40.50.2300">
    <property type="match status" value="1"/>
</dbReference>
<dbReference type="SUPFAM" id="SSF52172">
    <property type="entry name" value="CheY-like"/>
    <property type="match status" value="1"/>
</dbReference>
<accession>A0A7W8LQG8</accession>
<proteinExistence type="predicted"/>
<evidence type="ECO:0000256" key="1">
    <source>
        <dbReference type="PROSITE-ProRule" id="PRU00169"/>
    </source>
</evidence>
<dbReference type="InterPro" id="IPR001789">
    <property type="entry name" value="Sig_transdc_resp-reg_receiver"/>
</dbReference>
<dbReference type="PROSITE" id="PS50110">
    <property type="entry name" value="RESPONSE_REGULATORY"/>
    <property type="match status" value="1"/>
</dbReference>
<dbReference type="CDD" id="cd17557">
    <property type="entry name" value="REC_Rcp-like"/>
    <property type="match status" value="1"/>
</dbReference>
<dbReference type="RefSeq" id="WP_184028926.1">
    <property type="nucleotide sequence ID" value="NZ_JACHFN010000007.1"/>
</dbReference>